<dbReference type="GO" id="GO:0016787">
    <property type="term" value="F:hydrolase activity"/>
    <property type="evidence" value="ECO:0007669"/>
    <property type="project" value="UniProtKB-KW"/>
</dbReference>
<reference evidence="5" key="2">
    <citation type="submission" date="2019-07" db="EMBL/GenBank/DDBJ databases">
        <authorList>
            <person name="Whitman W."/>
            <person name="Huntemann M."/>
            <person name="Clum A."/>
            <person name="Pillay M."/>
            <person name="Palaniappan K."/>
            <person name="Varghese N."/>
            <person name="Mikhailova N."/>
            <person name="Stamatis D."/>
            <person name="Reddy T."/>
            <person name="Daum C."/>
            <person name="Shapiro N."/>
            <person name="Ivanova N."/>
            <person name="Kyrpides N."/>
            <person name="Woyke T."/>
        </authorList>
    </citation>
    <scope>NUCLEOTIDE SEQUENCE</scope>
    <source>
        <strain evidence="5">CGMCC 1.10685</strain>
    </source>
</reference>
<dbReference type="InterPro" id="IPR050491">
    <property type="entry name" value="AmpC-like"/>
</dbReference>
<dbReference type="EMBL" id="VLKW01000005">
    <property type="protein sequence ID" value="TWI46489.1"/>
    <property type="molecule type" value="Genomic_DNA"/>
</dbReference>
<dbReference type="Proteomes" id="UP000315112">
    <property type="component" value="Unassembled WGS sequence"/>
</dbReference>
<proteinExistence type="predicted"/>
<organism evidence="5 6">
    <name type="scientific">Pseudoduganella flava</name>
    <dbReference type="NCBI Taxonomy" id="871742"/>
    <lineage>
        <taxon>Bacteria</taxon>
        <taxon>Pseudomonadati</taxon>
        <taxon>Pseudomonadota</taxon>
        <taxon>Betaproteobacteria</taxon>
        <taxon>Burkholderiales</taxon>
        <taxon>Oxalobacteraceae</taxon>
        <taxon>Telluria group</taxon>
        <taxon>Pseudoduganella</taxon>
    </lineage>
</organism>
<dbReference type="PANTHER" id="PTHR46825">
    <property type="entry name" value="D-ALANYL-D-ALANINE-CARBOXYPEPTIDASE/ENDOPEPTIDASE AMPH"/>
    <property type="match status" value="1"/>
</dbReference>
<feature type="transmembrane region" description="Helical" evidence="1">
    <location>
        <begin position="564"/>
        <end position="585"/>
    </location>
</feature>
<dbReference type="EMBL" id="CP046904">
    <property type="protein sequence ID" value="QGZ37691.1"/>
    <property type="molecule type" value="Genomic_DNA"/>
</dbReference>
<keyword evidence="4" id="KW-0378">Hydrolase</keyword>
<gene>
    <name evidence="4" type="ORF">GO485_00535</name>
    <name evidence="5" type="ORF">IP92_02848</name>
</gene>
<keyword evidence="1" id="KW-1133">Transmembrane helix</keyword>
<evidence type="ECO:0000259" key="3">
    <source>
        <dbReference type="Pfam" id="PF00144"/>
    </source>
</evidence>
<keyword evidence="2" id="KW-0732">Signal</keyword>
<dbReference type="AlphaFoldDB" id="A0A562PQ03"/>
<feature type="chain" id="PRO_5044617877" evidence="2">
    <location>
        <begin position="20"/>
        <end position="591"/>
    </location>
</feature>
<keyword evidence="7" id="KW-1185">Reference proteome</keyword>
<evidence type="ECO:0000256" key="1">
    <source>
        <dbReference type="SAM" id="Phobius"/>
    </source>
</evidence>
<evidence type="ECO:0000313" key="4">
    <source>
        <dbReference type="EMBL" id="QGZ37691.1"/>
    </source>
</evidence>
<evidence type="ECO:0000313" key="6">
    <source>
        <dbReference type="Proteomes" id="UP000315112"/>
    </source>
</evidence>
<reference evidence="5 6" key="1">
    <citation type="journal article" date="2015" name="Stand. Genomic Sci.">
        <title>Genomic Encyclopedia of Bacterial and Archaeal Type Strains, Phase III: the genomes of soil and plant-associated and newly described type strains.</title>
        <authorList>
            <person name="Whitman W.B."/>
            <person name="Woyke T."/>
            <person name="Klenk H.P."/>
            <person name="Zhou Y."/>
            <person name="Lilburn T.G."/>
            <person name="Beck B.J."/>
            <person name="De Vos P."/>
            <person name="Vandamme P."/>
            <person name="Eisen J.A."/>
            <person name="Garrity G."/>
            <person name="Hugenholtz P."/>
            <person name="Kyrpides N.C."/>
        </authorList>
    </citation>
    <scope>NUCLEOTIDE SEQUENCE [LARGE SCALE GENOMIC DNA]</scope>
    <source>
        <strain evidence="5 6">CGMCC 1.10685</strain>
    </source>
</reference>
<dbReference type="Pfam" id="PF00144">
    <property type="entry name" value="Beta-lactamase"/>
    <property type="match status" value="1"/>
</dbReference>
<accession>A0A562PQ03</accession>
<dbReference type="PANTHER" id="PTHR46825:SF9">
    <property type="entry name" value="BETA-LACTAMASE-RELATED DOMAIN-CONTAINING PROTEIN"/>
    <property type="match status" value="1"/>
</dbReference>
<dbReference type="Gene3D" id="3.40.710.10">
    <property type="entry name" value="DD-peptidase/beta-lactamase superfamily"/>
    <property type="match status" value="1"/>
</dbReference>
<feature type="domain" description="Beta-lactamase-related" evidence="3">
    <location>
        <begin position="25"/>
        <end position="351"/>
    </location>
</feature>
<evidence type="ECO:0000256" key="2">
    <source>
        <dbReference type="SAM" id="SignalP"/>
    </source>
</evidence>
<sequence>MMRWLLLLWWLGCAPIGAAADLAPRVEALLAERGLVGASWMLLHGDGTVETGAAGQRAAGVPLRAEDRMHVGSIAKTVLAAGVLRLVSQGRVTLDTPIATLLPELAPANPWHATDPVRLRHLLDHTAGLPDATFRHLFSAAAGPDTPLAAALAAPLPVRTRPGSEFSYSNLGYVLAALAIERVTGQRYERYLDEQLLRPLGMTASTFGHVDQHGATPPLAMGHVDRARPQAYLANFLRPAGQFVTTPADMARFAAFLMGDGRIDGAPFIRADLLRQMGRAQGTAAARAGLPAGYALGLGRRDRHGRVVLCHGGNTVGFRAMFCLAPAQRAAFLVALNMDSEAADYEAFTALMLDALALPRAVAPRATPAGDAQAWQGWYVRLPAKVPAFVYLDLLFNPVALAPAAAGAVELRPLLGAATVLAPAGPRLYRAPDRITATHALLADAGGTAYSDGFGTWRPVSFGRLLWMWASLAAGLGALAWLLVVGTVRLWRTRRGFLADALAPAWAVLLLIPVAGVAVGLAWQTMGDVGAATVALAALTAALPLAALYGLLRLYRGGLRHRRADVLALALLLQWCAVLAAWGLLPFRFWA</sequence>
<feature type="transmembrane region" description="Helical" evidence="1">
    <location>
        <begin position="529"/>
        <end position="552"/>
    </location>
</feature>
<evidence type="ECO:0000313" key="5">
    <source>
        <dbReference type="EMBL" id="TWI46489.1"/>
    </source>
</evidence>
<reference evidence="4 7" key="3">
    <citation type="submission" date="2019-12" db="EMBL/GenBank/DDBJ databases">
        <title>Draft Genome Sequences of Six Type Strains of the Genus Massilia.</title>
        <authorList>
            <person name="Miess H."/>
            <person name="Frediansyah A."/>
            <person name="Goeker M."/>
            <person name="Gross H."/>
        </authorList>
    </citation>
    <scope>NUCLEOTIDE SEQUENCE [LARGE SCALE GENOMIC DNA]</scope>
    <source>
        <strain evidence="4 7">DSM 26639</strain>
    </source>
</reference>
<name>A0A562PQ03_9BURK</name>
<dbReference type="RefSeq" id="WP_145875991.1">
    <property type="nucleotide sequence ID" value="NZ_CP046904.1"/>
</dbReference>
<feature type="transmembrane region" description="Helical" evidence="1">
    <location>
        <begin position="503"/>
        <end position="523"/>
    </location>
</feature>
<protein>
    <submittedName>
        <fullName evidence="5">CubicO group peptidase (Beta-lactamase class C family)</fullName>
    </submittedName>
    <submittedName>
        <fullName evidence="4">Serine hydrolase</fullName>
    </submittedName>
</protein>
<dbReference type="OrthoDB" id="9799367at2"/>
<dbReference type="InterPro" id="IPR012338">
    <property type="entry name" value="Beta-lactam/transpept-like"/>
</dbReference>
<keyword evidence="1" id="KW-0812">Transmembrane</keyword>
<keyword evidence="1" id="KW-0472">Membrane</keyword>
<evidence type="ECO:0000313" key="7">
    <source>
        <dbReference type="Proteomes" id="UP000437862"/>
    </source>
</evidence>
<feature type="transmembrane region" description="Helical" evidence="1">
    <location>
        <begin position="466"/>
        <end position="491"/>
    </location>
</feature>
<dbReference type="SUPFAM" id="SSF56601">
    <property type="entry name" value="beta-lactamase/transpeptidase-like"/>
    <property type="match status" value="1"/>
</dbReference>
<dbReference type="InterPro" id="IPR001466">
    <property type="entry name" value="Beta-lactam-related"/>
</dbReference>
<feature type="signal peptide" evidence="2">
    <location>
        <begin position="1"/>
        <end position="19"/>
    </location>
</feature>
<dbReference type="Proteomes" id="UP000437862">
    <property type="component" value="Chromosome"/>
</dbReference>